<keyword evidence="2" id="KW-0548">Nucleotidyltransferase</keyword>
<reference evidence="2 3" key="1">
    <citation type="submission" date="2019-09" db="EMBL/GenBank/DDBJ databases">
        <title>Phylogeny of genus Pseudoclavibacter and closely related genus.</title>
        <authorList>
            <person name="Li Y."/>
        </authorList>
    </citation>
    <scope>NUCLEOTIDE SEQUENCE [LARGE SCALE GENOMIC DNA]</scope>
    <source>
        <strain evidence="2 3">JCM 16921</strain>
    </source>
</reference>
<keyword evidence="3" id="KW-1185">Reference proteome</keyword>
<dbReference type="RefSeq" id="WP_158035235.1">
    <property type="nucleotide sequence ID" value="NZ_BAAAZV010000007.1"/>
</dbReference>
<dbReference type="InterPro" id="IPR050238">
    <property type="entry name" value="DNA_Rep/Repair_Clamp_Loader"/>
</dbReference>
<evidence type="ECO:0000256" key="1">
    <source>
        <dbReference type="SAM" id="MobiDB-lite"/>
    </source>
</evidence>
<proteinExistence type="predicted"/>
<dbReference type="PANTHER" id="PTHR11669:SF8">
    <property type="entry name" value="DNA POLYMERASE III SUBUNIT DELTA"/>
    <property type="match status" value="1"/>
</dbReference>
<gene>
    <name evidence="2" type="ORF">F8O02_00485</name>
</gene>
<evidence type="ECO:0000313" key="2">
    <source>
        <dbReference type="EMBL" id="KAB1633456.1"/>
    </source>
</evidence>
<dbReference type="SUPFAM" id="SSF52540">
    <property type="entry name" value="P-loop containing nucleoside triphosphate hydrolases"/>
    <property type="match status" value="1"/>
</dbReference>
<dbReference type="GO" id="GO:0003887">
    <property type="term" value="F:DNA-directed DNA polymerase activity"/>
    <property type="evidence" value="ECO:0007669"/>
    <property type="project" value="UniProtKB-EC"/>
</dbReference>
<evidence type="ECO:0000313" key="3">
    <source>
        <dbReference type="Proteomes" id="UP000481339"/>
    </source>
</evidence>
<dbReference type="InterPro" id="IPR027417">
    <property type="entry name" value="P-loop_NTPase"/>
</dbReference>
<dbReference type="GO" id="GO:0006261">
    <property type="term" value="P:DNA-templated DNA replication"/>
    <property type="evidence" value="ECO:0007669"/>
    <property type="project" value="TreeGrafter"/>
</dbReference>
<dbReference type="EMBL" id="WBKA01000001">
    <property type="protein sequence ID" value="KAB1633456.1"/>
    <property type="molecule type" value="Genomic_DNA"/>
</dbReference>
<dbReference type="Proteomes" id="UP000481339">
    <property type="component" value="Unassembled WGS sequence"/>
</dbReference>
<dbReference type="Pfam" id="PF13177">
    <property type="entry name" value="DNA_pol3_delta2"/>
    <property type="match status" value="1"/>
</dbReference>
<dbReference type="Gene3D" id="3.40.50.300">
    <property type="entry name" value="P-loop containing nucleotide triphosphate hydrolases"/>
    <property type="match status" value="1"/>
</dbReference>
<comment type="caution">
    <text evidence="2">The sequence shown here is derived from an EMBL/GenBank/DDBJ whole genome shotgun (WGS) entry which is preliminary data.</text>
</comment>
<accession>A0A7C8FJE0</accession>
<dbReference type="OrthoDB" id="9809531at2"/>
<dbReference type="AlphaFoldDB" id="A0A7C8FJE0"/>
<dbReference type="PANTHER" id="PTHR11669">
    <property type="entry name" value="REPLICATION FACTOR C / DNA POLYMERASE III GAMMA-TAU SUBUNIT"/>
    <property type="match status" value="1"/>
</dbReference>
<name>A0A7C8FJE0_9MICO</name>
<dbReference type="NCBIfam" id="NF005926">
    <property type="entry name" value="PRK07940.1"/>
    <property type="match status" value="1"/>
</dbReference>
<feature type="region of interest" description="Disordered" evidence="1">
    <location>
        <begin position="1"/>
        <end position="20"/>
    </location>
</feature>
<sequence length="404" mass="43525">MTTDLHAAAPAASHAAEPELPSTSRLRALVGQPEVVAGLARTIAHADDPRVMTHAWLFTGPAGSGRSVAARAFAAELQAAGAADPDRQRALVDADTHPDVQVLATEAMTLAVADVRRMVREAQLSPSVGRWRIQIIEDADRMTEYTSNALLKSLEEPPERTVWMLCAPAASDLLPTIRSRVRVVRLGTPAPEAIAELLQRESGVDAALAFQCARAAQCHIGMARRLATNAEARQRRHDSLTALLGVRSLAGAMGVSRDLLAIARADADALVGDEERQERTRLLRQMGLGPDDTVPPRLRSQLREAEDRWKRRAKRALVDGVDRVLTDAQSLLRDALVTVLDPGRDLVNADLAADLAAFRARYTSVQLLRMIDAADEARAQLARNVSPALVLDAFLAALVPGVLA</sequence>
<organism evidence="2 3">
    <name type="scientific">Pseudoclavibacter caeni</name>
    <dbReference type="NCBI Taxonomy" id="908846"/>
    <lineage>
        <taxon>Bacteria</taxon>
        <taxon>Bacillati</taxon>
        <taxon>Actinomycetota</taxon>
        <taxon>Actinomycetes</taxon>
        <taxon>Micrococcales</taxon>
        <taxon>Microbacteriaceae</taxon>
        <taxon>Pseudoclavibacter</taxon>
    </lineage>
</organism>
<keyword evidence="2" id="KW-0808">Transferase</keyword>
<dbReference type="EC" id="2.7.7.7" evidence="2"/>
<protein>
    <submittedName>
        <fullName evidence="2">DNA polymerase III subunit delta</fullName>
        <ecNumber evidence="2">2.7.7.7</ecNumber>
    </submittedName>
</protein>